<evidence type="ECO:0000313" key="2">
    <source>
        <dbReference type="Proteomes" id="UP000228934"/>
    </source>
</evidence>
<dbReference type="AlphaFoldDB" id="A0A2G9RM74"/>
<dbReference type="EMBL" id="KV933993">
    <property type="protein sequence ID" value="PIO28982.1"/>
    <property type="molecule type" value="Genomic_DNA"/>
</dbReference>
<sequence>MHPHPICNSRRFDRLSMEPFHISLQRLRCDFAQELCVSFGLFQETENWDAPNPCCEPQAKII</sequence>
<keyword evidence="2" id="KW-1185">Reference proteome</keyword>
<evidence type="ECO:0000313" key="1">
    <source>
        <dbReference type="EMBL" id="PIO28982.1"/>
    </source>
</evidence>
<organism evidence="1 2">
    <name type="scientific">Aquarana catesbeiana</name>
    <name type="common">American bullfrog</name>
    <name type="synonym">Rana catesbeiana</name>
    <dbReference type="NCBI Taxonomy" id="8400"/>
    <lineage>
        <taxon>Eukaryota</taxon>
        <taxon>Metazoa</taxon>
        <taxon>Chordata</taxon>
        <taxon>Craniata</taxon>
        <taxon>Vertebrata</taxon>
        <taxon>Euteleostomi</taxon>
        <taxon>Amphibia</taxon>
        <taxon>Batrachia</taxon>
        <taxon>Anura</taxon>
        <taxon>Neobatrachia</taxon>
        <taxon>Ranoidea</taxon>
        <taxon>Ranidae</taxon>
        <taxon>Aquarana</taxon>
    </lineage>
</organism>
<name>A0A2G9RM74_AQUCT</name>
<dbReference type="Proteomes" id="UP000228934">
    <property type="component" value="Unassembled WGS sequence"/>
</dbReference>
<gene>
    <name evidence="1" type="ORF">AB205_0072350</name>
</gene>
<accession>A0A2G9RM74</accession>
<proteinExistence type="predicted"/>
<protein>
    <submittedName>
        <fullName evidence="1">Uncharacterized protein</fullName>
    </submittedName>
</protein>
<reference evidence="2" key="1">
    <citation type="journal article" date="2017" name="Nat. Commun.">
        <title>The North American bullfrog draft genome provides insight into hormonal regulation of long noncoding RNA.</title>
        <authorList>
            <person name="Hammond S.A."/>
            <person name="Warren R.L."/>
            <person name="Vandervalk B.P."/>
            <person name="Kucuk E."/>
            <person name="Khan H."/>
            <person name="Gibb E.A."/>
            <person name="Pandoh P."/>
            <person name="Kirk H."/>
            <person name="Zhao Y."/>
            <person name="Jones M."/>
            <person name="Mungall A.J."/>
            <person name="Coope R."/>
            <person name="Pleasance S."/>
            <person name="Moore R.A."/>
            <person name="Holt R.A."/>
            <person name="Round J.M."/>
            <person name="Ohora S."/>
            <person name="Walle B.V."/>
            <person name="Veldhoen N."/>
            <person name="Helbing C.C."/>
            <person name="Birol I."/>
        </authorList>
    </citation>
    <scope>NUCLEOTIDE SEQUENCE [LARGE SCALE GENOMIC DNA]</scope>
</reference>